<name>A0ABV3N1Y8_9GAMM</name>
<dbReference type="RefSeq" id="WP_367167560.1">
    <property type="nucleotide sequence ID" value="NZ_JBFKZN010000005.1"/>
</dbReference>
<evidence type="ECO:0000313" key="6">
    <source>
        <dbReference type="EMBL" id="MEW5289827.1"/>
    </source>
</evidence>
<keyword evidence="3" id="KW-0862">Zinc</keyword>
<keyword evidence="4" id="KW-0456">Lyase</keyword>
<comment type="similarity">
    <text evidence="1">Belongs to the Gfa family.</text>
</comment>
<dbReference type="PANTHER" id="PTHR33337:SF40">
    <property type="entry name" value="CENP-V_GFA DOMAIN-CONTAINING PROTEIN-RELATED"/>
    <property type="match status" value="1"/>
</dbReference>
<evidence type="ECO:0000256" key="2">
    <source>
        <dbReference type="ARBA" id="ARBA00022723"/>
    </source>
</evidence>
<organism evidence="6 7">
    <name type="scientific">Erwinia papayae</name>
    <dbReference type="NCBI Taxonomy" id="206499"/>
    <lineage>
        <taxon>Bacteria</taxon>
        <taxon>Pseudomonadati</taxon>
        <taxon>Pseudomonadota</taxon>
        <taxon>Gammaproteobacteria</taxon>
        <taxon>Enterobacterales</taxon>
        <taxon>Erwiniaceae</taxon>
        <taxon>Erwinia</taxon>
    </lineage>
</organism>
<dbReference type="Gene3D" id="3.90.1590.10">
    <property type="entry name" value="glutathione-dependent formaldehyde- activating enzyme (gfa)"/>
    <property type="match status" value="1"/>
</dbReference>
<dbReference type="SUPFAM" id="SSF51316">
    <property type="entry name" value="Mss4-like"/>
    <property type="match status" value="1"/>
</dbReference>
<dbReference type="Pfam" id="PF04828">
    <property type="entry name" value="GFA"/>
    <property type="match status" value="1"/>
</dbReference>
<dbReference type="InterPro" id="IPR011057">
    <property type="entry name" value="Mss4-like_sf"/>
</dbReference>
<dbReference type="Proteomes" id="UP001554567">
    <property type="component" value="Unassembled WGS sequence"/>
</dbReference>
<evidence type="ECO:0000259" key="5">
    <source>
        <dbReference type="PROSITE" id="PS51891"/>
    </source>
</evidence>
<evidence type="ECO:0000313" key="7">
    <source>
        <dbReference type="Proteomes" id="UP001554567"/>
    </source>
</evidence>
<dbReference type="PROSITE" id="PS51891">
    <property type="entry name" value="CENP_V_GFA"/>
    <property type="match status" value="1"/>
</dbReference>
<dbReference type="EMBL" id="JBFKZN010000005">
    <property type="protein sequence ID" value="MEW5289827.1"/>
    <property type="molecule type" value="Genomic_DNA"/>
</dbReference>
<proteinExistence type="inferred from homology"/>
<keyword evidence="2" id="KW-0479">Metal-binding</keyword>
<keyword evidence="7" id="KW-1185">Reference proteome</keyword>
<evidence type="ECO:0000256" key="1">
    <source>
        <dbReference type="ARBA" id="ARBA00005495"/>
    </source>
</evidence>
<feature type="domain" description="CENP-V/GFA" evidence="5">
    <location>
        <begin position="1"/>
        <end position="116"/>
    </location>
</feature>
<dbReference type="InterPro" id="IPR006913">
    <property type="entry name" value="CENP-V/GFA"/>
</dbReference>
<accession>A0ABV3N1Y8</accession>
<gene>
    <name evidence="6" type="ORF">ABW286_11630</name>
</gene>
<evidence type="ECO:0000256" key="3">
    <source>
        <dbReference type="ARBA" id="ARBA00022833"/>
    </source>
</evidence>
<dbReference type="PANTHER" id="PTHR33337">
    <property type="entry name" value="GFA DOMAIN-CONTAINING PROTEIN"/>
    <property type="match status" value="1"/>
</dbReference>
<protein>
    <submittedName>
        <fullName evidence="6">GFA family protein</fullName>
    </submittedName>
</protein>
<comment type="caution">
    <text evidence="6">The sequence shown here is derived from an EMBL/GenBank/DDBJ whole genome shotgun (WGS) entry which is preliminary data.</text>
</comment>
<evidence type="ECO:0000256" key="4">
    <source>
        <dbReference type="ARBA" id="ARBA00023239"/>
    </source>
</evidence>
<reference evidence="6 7" key="1">
    <citation type="submission" date="2024-07" db="EMBL/GenBank/DDBJ databases">
        <authorList>
            <person name="Dulla G.F.J."/>
            <person name="Delorm J.G."/>
        </authorList>
    </citation>
    <scope>NUCLEOTIDE SEQUENCE [LARGE SCALE GENOMIC DNA]</scope>
    <source>
        <strain evidence="6 7">JGD 233</strain>
    </source>
</reference>
<sequence>MKGSCLCGAVEFDLSVKPQKFYRCHCSLCRKQSGVGYNLATLVKRDDFCWIKGEGNITSWSRPSGYRTDFCSLCGSTVPNSLRNLPYLWLPVGLLNDAVEMECVGDFCTDDAMPWDKTRSAEEHGGPVASLASLLKQLGIA</sequence>